<evidence type="ECO:0000256" key="1">
    <source>
        <dbReference type="SAM" id="Phobius"/>
    </source>
</evidence>
<evidence type="ECO:0000313" key="3">
    <source>
        <dbReference type="Proteomes" id="UP000001353"/>
    </source>
</evidence>
<accession>F7ZB85</accession>
<reference evidence="2 3" key="1">
    <citation type="journal article" date="2011" name="BMC Genomics">
        <title>Comparative genome analysis and genome-guided physiological analysis of Roseobacter litoralis.</title>
        <authorList>
            <person name="Kalhoefer D."/>
            <person name="Thole S."/>
            <person name="Voget S."/>
            <person name="Lehmann R."/>
            <person name="Liesegang H."/>
            <person name="Wollher A."/>
            <person name="Daniel R."/>
            <person name="Simon M."/>
            <person name="Brinkhoff T."/>
        </authorList>
    </citation>
    <scope>NUCLEOTIDE SEQUENCE [LARGE SCALE GENOMIC DNA]</scope>
    <source>
        <strain evidence="3">ATCC 49566 / DSM 6996 / JCM 21268 / NBRC 15278 / OCh 149</strain>
    </source>
</reference>
<dbReference type="Proteomes" id="UP000001353">
    <property type="component" value="Chromosome"/>
</dbReference>
<feature type="transmembrane region" description="Helical" evidence="1">
    <location>
        <begin position="12"/>
        <end position="36"/>
    </location>
</feature>
<evidence type="ECO:0000313" key="2">
    <source>
        <dbReference type="EMBL" id="AEI93078.1"/>
    </source>
</evidence>
<organism evidence="2 3">
    <name type="scientific">Roseobacter litoralis (strain ATCC 49566 / DSM 6996 / JCM 21268 / NBRC 15278 / OCh 149)</name>
    <dbReference type="NCBI Taxonomy" id="391595"/>
    <lineage>
        <taxon>Bacteria</taxon>
        <taxon>Pseudomonadati</taxon>
        <taxon>Pseudomonadota</taxon>
        <taxon>Alphaproteobacteria</taxon>
        <taxon>Rhodobacterales</taxon>
        <taxon>Roseobacteraceae</taxon>
        <taxon>Roseobacter</taxon>
    </lineage>
</organism>
<protein>
    <submittedName>
        <fullName evidence="2">Uncharacterized protein</fullName>
    </submittedName>
</protein>
<dbReference type="EMBL" id="CP002623">
    <property type="protein sequence ID" value="AEI93078.1"/>
    <property type="molecule type" value="Genomic_DNA"/>
</dbReference>
<sequence>MHQSPQRGSSGLSAAFNPLATLSALFGAVFVGPSIWPAIEPTVWQSLTSQYDHNTAFWLAWCIRIGTLPLAFTLIRLALLIGFTSLTAFTARRLM</sequence>
<dbReference type="KEGG" id="rli:RLO149_c010710"/>
<dbReference type="STRING" id="391595.RLO149_c010710"/>
<keyword evidence="3" id="KW-1185">Reference proteome</keyword>
<name>F7ZB85_ROSLO</name>
<dbReference type="RefSeq" id="WP_013961016.1">
    <property type="nucleotide sequence ID" value="NC_015730.1"/>
</dbReference>
<dbReference type="AlphaFoldDB" id="F7ZB85"/>
<keyword evidence="1" id="KW-0812">Transmembrane</keyword>
<keyword evidence="1" id="KW-0472">Membrane</keyword>
<feature type="transmembrane region" description="Helical" evidence="1">
    <location>
        <begin position="56"/>
        <end position="89"/>
    </location>
</feature>
<proteinExistence type="predicted"/>
<keyword evidence="1" id="KW-1133">Transmembrane helix</keyword>
<dbReference type="HOGENOM" id="CLU_2371025_0_0_5"/>
<gene>
    <name evidence="2" type="ordered locus">RLO149_c010710</name>
</gene>